<dbReference type="PANTHER" id="PTHR10622:SF10">
    <property type="entry name" value="HET DOMAIN-CONTAINING PROTEIN"/>
    <property type="match status" value="1"/>
</dbReference>
<evidence type="ECO:0000259" key="2">
    <source>
        <dbReference type="Pfam" id="PF06985"/>
    </source>
</evidence>
<gene>
    <name evidence="4" type="ORF">QBC38DRAFT_268296</name>
</gene>
<dbReference type="AlphaFoldDB" id="A0AAN7GUT3"/>
<name>A0AAN7GUT3_9PEZI</name>
<dbReference type="InterPro" id="IPR010730">
    <property type="entry name" value="HET"/>
</dbReference>
<dbReference type="PANTHER" id="PTHR10622">
    <property type="entry name" value="HET DOMAIN-CONTAINING PROTEIN"/>
    <property type="match status" value="1"/>
</dbReference>
<evidence type="ECO:0000259" key="3">
    <source>
        <dbReference type="Pfam" id="PF26640"/>
    </source>
</evidence>
<dbReference type="Pfam" id="PF06985">
    <property type="entry name" value="HET"/>
    <property type="match status" value="1"/>
</dbReference>
<feature type="compositionally biased region" description="Basic and acidic residues" evidence="1">
    <location>
        <begin position="395"/>
        <end position="413"/>
    </location>
</feature>
<reference evidence="4" key="1">
    <citation type="journal article" date="2023" name="Mol. Phylogenet. Evol.">
        <title>Genome-scale phylogeny and comparative genomics of the fungal order Sordariales.</title>
        <authorList>
            <person name="Hensen N."/>
            <person name="Bonometti L."/>
            <person name="Westerberg I."/>
            <person name="Brannstrom I.O."/>
            <person name="Guillou S."/>
            <person name="Cros-Aarteil S."/>
            <person name="Calhoun S."/>
            <person name="Haridas S."/>
            <person name="Kuo A."/>
            <person name="Mondo S."/>
            <person name="Pangilinan J."/>
            <person name="Riley R."/>
            <person name="LaButti K."/>
            <person name="Andreopoulos B."/>
            <person name="Lipzen A."/>
            <person name="Chen C."/>
            <person name="Yan M."/>
            <person name="Daum C."/>
            <person name="Ng V."/>
            <person name="Clum A."/>
            <person name="Steindorff A."/>
            <person name="Ohm R.A."/>
            <person name="Martin F."/>
            <person name="Silar P."/>
            <person name="Natvig D.O."/>
            <person name="Lalanne C."/>
            <person name="Gautier V."/>
            <person name="Ament-Velasquez S.L."/>
            <person name="Kruys A."/>
            <person name="Hutchinson M.I."/>
            <person name="Powell A.J."/>
            <person name="Barry K."/>
            <person name="Miller A.N."/>
            <person name="Grigoriev I.V."/>
            <person name="Debuchy R."/>
            <person name="Gladieux P."/>
            <person name="Hiltunen Thoren M."/>
            <person name="Johannesson H."/>
        </authorList>
    </citation>
    <scope>NUCLEOTIDE SEQUENCE</scope>
    <source>
        <strain evidence="4">CBS 990.96</strain>
    </source>
</reference>
<feature type="domain" description="Heterokaryon incompatibility" evidence="2">
    <location>
        <begin position="25"/>
        <end position="114"/>
    </location>
</feature>
<evidence type="ECO:0000256" key="1">
    <source>
        <dbReference type="SAM" id="MobiDB-lite"/>
    </source>
</evidence>
<evidence type="ECO:0000313" key="5">
    <source>
        <dbReference type="Proteomes" id="UP001301958"/>
    </source>
</evidence>
<protein>
    <submittedName>
        <fullName evidence="4">Vegetative incompatibility protein HET-E-1</fullName>
    </submittedName>
</protein>
<proteinExistence type="predicted"/>
<reference evidence="4" key="2">
    <citation type="submission" date="2023-05" db="EMBL/GenBank/DDBJ databases">
        <authorList>
            <consortium name="Lawrence Berkeley National Laboratory"/>
            <person name="Steindorff A."/>
            <person name="Hensen N."/>
            <person name="Bonometti L."/>
            <person name="Westerberg I."/>
            <person name="Brannstrom I.O."/>
            <person name="Guillou S."/>
            <person name="Cros-Aarteil S."/>
            <person name="Calhoun S."/>
            <person name="Haridas S."/>
            <person name="Kuo A."/>
            <person name="Mondo S."/>
            <person name="Pangilinan J."/>
            <person name="Riley R."/>
            <person name="Labutti K."/>
            <person name="Andreopoulos B."/>
            <person name="Lipzen A."/>
            <person name="Chen C."/>
            <person name="Yanf M."/>
            <person name="Daum C."/>
            <person name="Ng V."/>
            <person name="Clum A."/>
            <person name="Ohm R."/>
            <person name="Martin F."/>
            <person name="Silar P."/>
            <person name="Natvig D."/>
            <person name="Lalanne C."/>
            <person name="Gautier V."/>
            <person name="Ament-Velasquez S.L."/>
            <person name="Kruys A."/>
            <person name="Hutchinson M.I."/>
            <person name="Powell A.J."/>
            <person name="Barry K."/>
            <person name="Miller A.N."/>
            <person name="Grigoriev I.V."/>
            <person name="Debuchy R."/>
            <person name="Gladieux P."/>
            <person name="Thoren M.H."/>
            <person name="Johannesson H."/>
        </authorList>
    </citation>
    <scope>NUCLEOTIDE SEQUENCE</scope>
    <source>
        <strain evidence="4">CBS 990.96</strain>
    </source>
</reference>
<accession>A0AAN7GUT3</accession>
<feature type="region of interest" description="Disordered" evidence="1">
    <location>
        <begin position="332"/>
        <end position="353"/>
    </location>
</feature>
<organism evidence="4 5">
    <name type="scientific">Podospora fimiseda</name>
    <dbReference type="NCBI Taxonomy" id="252190"/>
    <lineage>
        <taxon>Eukaryota</taxon>
        <taxon>Fungi</taxon>
        <taxon>Dikarya</taxon>
        <taxon>Ascomycota</taxon>
        <taxon>Pezizomycotina</taxon>
        <taxon>Sordariomycetes</taxon>
        <taxon>Sordariomycetidae</taxon>
        <taxon>Sordariales</taxon>
        <taxon>Podosporaceae</taxon>
        <taxon>Podospora</taxon>
    </lineage>
</organism>
<dbReference type="Proteomes" id="UP001301958">
    <property type="component" value="Unassembled WGS sequence"/>
</dbReference>
<feature type="domain" description="DUF8212" evidence="3">
    <location>
        <begin position="224"/>
        <end position="248"/>
    </location>
</feature>
<evidence type="ECO:0000313" key="4">
    <source>
        <dbReference type="EMBL" id="KAK4225317.1"/>
    </source>
</evidence>
<comment type="caution">
    <text evidence="4">The sequence shown here is derived from an EMBL/GenBank/DDBJ whole genome shotgun (WGS) entry which is preliminary data.</text>
</comment>
<dbReference type="InterPro" id="IPR058525">
    <property type="entry name" value="DUF8212"/>
</dbReference>
<dbReference type="Pfam" id="PF26640">
    <property type="entry name" value="DUF8212"/>
    <property type="match status" value="1"/>
</dbReference>
<keyword evidence="5" id="KW-1185">Reference proteome</keyword>
<sequence>MRLLNIQTLEFEEFFGEAGNGIPPYAILSHTWGDDEVSYKDHVQGRNSTKTGYDKIRGCAKLAEAEGFRYFWIDTCCIDKSSSAELSEAINSMFQWYRDAAICYAYLVDVDSAENPTGDGSSFSRSRWFKRGWTLQELLAPAELVFVGSDWREIGTKKSLCATVSQITGIGSRALEEWRWSEYSVAQKMSWAVGRETTRAEDQAYCLMGLFDVNMPMLYGEGHKAFSRLQQEILKQSDDQSLFAWSYPEDQHSYTQLSGLLAPSPEYFKHASKVELLPYGKWEQYDNPFELVHQLIRINMDVVDGVQGLGLHQTAGVEGYQVIEIDQRGTKKRLEAAPASPNKRRRRDSEETKQVPVLSVPYIVIDVGEPSYPLLETQDSPVNYRRRRMSDRNFFDGPRRITDTEMDMDKDNNTQDNNSVPTEPSFWRWYIYEPVKIVPLRCHISGPRLGILLSRSTTGTRDGVLSRLHNPSLVTLAPPQESQLSPIKSYARIADRPGPKPHRWRATKWPEIKFSSVTAAGYCLQTGVGPNWEVNKVTSSMVPRAYSPGNQGIDTPEYAPLIMFYRMETDNQEPTVFVVSIPVFEVDLLTCEVCVFGDSEHCYRSVVDMEYDIYTHNLANLRQAKIPLGNNELLVIKFREGAGVNYVILGIEEVSGREDANARSGLVSRDMTKTAWLNQRLFPMLRSLTKSMFKI</sequence>
<feature type="region of interest" description="Disordered" evidence="1">
    <location>
        <begin position="395"/>
        <end position="419"/>
    </location>
</feature>
<dbReference type="EMBL" id="MU865370">
    <property type="protein sequence ID" value="KAK4225317.1"/>
    <property type="molecule type" value="Genomic_DNA"/>
</dbReference>